<accession>A0A1G8J876</accession>
<dbReference type="OrthoDB" id="9814627at2"/>
<gene>
    <name evidence="2" type="ORF">SAMN04488062_1345</name>
</gene>
<sequence length="1297" mass="145204">MKNKMFKMIAIIFCIQNVFGQMSSNIPNIVPVSPEASSLFKYTDIPVSNTTGIPNISIPIYEIKLKDFVLPINLTYHSSGTKLDDTSTSVGLGWTLNAGGMVSSQVYGQKDLKNNRAFYPSNRGLSPTTISHNMEPIAQEDYNILKTIVNSDGSYDTQPDIFYYSCGNLSGKFFISKEGTIHTMPFTPIKILWGVDEFVIIDEKGNKYTFNIIEGTRTLNCTTTTSQFFPGGCNESVNEVYYISKIETPNNQIINFNYINQSYAYDLPTVYSRYKQPVVYTCSDLPLNAQTTTTSKTIINGKLLKSITTNTNEKIDFIYDSCPRLDLPSTYHYDRYLSGGFSLKAIEVNKGSNKDTYTLKQGYFNVNDYQPCVTTSNNSPRLKLISLTKNKDNPYSFEYNEDQQLARKFENNFDDWGYIKSQGTKFPNDYVSFFNETGNREPDLEYTKLGVLKKIKYPTGGHSLFNYELNEYYGNKDANLINPPIKKQASLYIVDMGYNDLLESQFLSQTFVISDKVIPSSIMYYPNYCNQNNPDDAHLINILITDLNGNVINNITNYGNEYVLNLQPGTYILKVYGTYIGGGARIEWYENQNNLPEIVGNHKAGGLRIKSIFEYENASSLAPIKKKIYNYNQKDNPTLSSGRITAPPTYSYREFKHQIVCGGCTSNQMYIANYAAQDSRNILALNGFQGSHIMYTDVSVYEDELKSNGYSYFKYSFVDDNRYGFINRPTTPITNYDFKRGDLLEQIDYKAESTGQFRMIKKSTYEYEYNFTSPEGGGLFKNGIMSNEKHELGFDIKILNSEVFCLSDLEGMQFPMLFELGYYKLYSVWKYMKKSVESTYDTNGSNPVTIETNYNYNNPLHCQPTSVLISSSNLNNEKLENKYYYPQDAIMTNQPIVSDMIAKNMITIPLKTENYRDNKKLSEQKTIYGNDATTNNLVLPKTIYAAKFPNALPVLPNDIGQLEKKITFDLYDNKGNITQYTPEAGTPVTIIWGYNKTLPIAKIENTTNVAISNELGVSLASLNETNLAQINGLKSSIPNAMITTYTHIPLVGVSTIIDPKGLKTTYEYDSFNRLQWVQDHEGNVLQKYCYNYKGKSVNCDANSTIPLTPRGLTPTGVTASTINFSWNTVSGATGYKIYLNGVYVSATSTTSGTLSGLSADTSYNVQVLAYNTAGNSALSAAEVIATTSDPYTDACSLSFNGINGTGTFYKNDGSYLTLSASGTINGILAAGDTFYVTVIASSNYYKRLTITSSVRGILFSANNLSSDITSDTFTKIGSEVITVQSSTSSQGIEEIGY</sequence>
<protein>
    <submittedName>
        <fullName evidence="2">Fibronectin type III domain-containing protein</fullName>
    </submittedName>
</protein>
<evidence type="ECO:0000313" key="3">
    <source>
        <dbReference type="Proteomes" id="UP000199274"/>
    </source>
</evidence>
<reference evidence="3" key="1">
    <citation type="submission" date="2016-10" db="EMBL/GenBank/DDBJ databases">
        <authorList>
            <person name="Varghese N."/>
            <person name="Submissions S."/>
        </authorList>
    </citation>
    <scope>NUCLEOTIDE SEQUENCE [LARGE SCALE GENOMIC DNA]</scope>
    <source>
        <strain evidence="3">CGMCC 1.2747</strain>
    </source>
</reference>
<dbReference type="CDD" id="cd00063">
    <property type="entry name" value="FN3"/>
    <property type="match status" value="1"/>
</dbReference>
<evidence type="ECO:0000259" key="1">
    <source>
        <dbReference type="PROSITE" id="PS50853"/>
    </source>
</evidence>
<evidence type="ECO:0000313" key="2">
    <source>
        <dbReference type="EMBL" id="SDI27312.1"/>
    </source>
</evidence>
<organism evidence="2 3">
    <name type="scientific">Flavobacterium omnivorum</name>
    <dbReference type="NCBI Taxonomy" id="178355"/>
    <lineage>
        <taxon>Bacteria</taxon>
        <taxon>Pseudomonadati</taxon>
        <taxon>Bacteroidota</taxon>
        <taxon>Flavobacteriia</taxon>
        <taxon>Flavobacteriales</taxon>
        <taxon>Flavobacteriaceae</taxon>
        <taxon>Flavobacterium</taxon>
    </lineage>
</organism>
<dbReference type="EMBL" id="FNDB01000034">
    <property type="protein sequence ID" value="SDI27312.1"/>
    <property type="molecule type" value="Genomic_DNA"/>
</dbReference>
<dbReference type="Gene3D" id="2.60.40.10">
    <property type="entry name" value="Immunoglobulins"/>
    <property type="match status" value="1"/>
</dbReference>
<keyword evidence="3" id="KW-1185">Reference proteome</keyword>
<dbReference type="Pfam" id="PF00041">
    <property type="entry name" value="fn3"/>
    <property type="match status" value="1"/>
</dbReference>
<dbReference type="PROSITE" id="PS50853">
    <property type="entry name" value="FN3"/>
    <property type="match status" value="1"/>
</dbReference>
<dbReference type="SUPFAM" id="SSF49265">
    <property type="entry name" value="Fibronectin type III"/>
    <property type="match status" value="1"/>
</dbReference>
<dbReference type="InterPro" id="IPR013783">
    <property type="entry name" value="Ig-like_fold"/>
</dbReference>
<dbReference type="SMART" id="SM00060">
    <property type="entry name" value="FN3"/>
    <property type="match status" value="1"/>
</dbReference>
<dbReference type="InterPro" id="IPR036116">
    <property type="entry name" value="FN3_sf"/>
</dbReference>
<proteinExistence type="predicted"/>
<dbReference type="InterPro" id="IPR003961">
    <property type="entry name" value="FN3_dom"/>
</dbReference>
<dbReference type="Proteomes" id="UP000199274">
    <property type="component" value="Unassembled WGS sequence"/>
</dbReference>
<feature type="domain" description="Fibronectin type-III" evidence="1">
    <location>
        <begin position="1108"/>
        <end position="1190"/>
    </location>
</feature>
<dbReference type="STRING" id="178355.SAMN04488062_1345"/>
<name>A0A1G8J876_9FLAO</name>